<protein>
    <submittedName>
        <fullName evidence="1">Uncharacterized protein</fullName>
    </submittedName>
</protein>
<dbReference type="EMBL" id="PP511379">
    <property type="protein sequence ID" value="XCD03698.1"/>
    <property type="molecule type" value="Genomic_DNA"/>
</dbReference>
<name>A0AAU8AVU8_9CAUD</name>
<organism evidence="1">
    <name type="scientific">Dulem virus 40</name>
    <dbReference type="NCBI Taxonomy" id="3145758"/>
    <lineage>
        <taxon>Viruses</taxon>
        <taxon>Duplodnaviria</taxon>
        <taxon>Heunggongvirae</taxon>
        <taxon>Uroviricota</taxon>
        <taxon>Caudoviricetes</taxon>
    </lineage>
</organism>
<evidence type="ECO:0000313" key="1">
    <source>
        <dbReference type="EMBL" id="XCD03698.1"/>
    </source>
</evidence>
<proteinExistence type="predicted"/>
<sequence>MESYQFGTFNTISQSSASIGGDFPVWSRRNKCYQGGGWIDTTDLNPGDVIHAGTPVIFQGPGQKVIIVKITDATNLPKVNGLIFDDVCIPSGVVEAACAVCYDGRIYANRANGGDGLPLSLKAQLPAVEFVYEGDAPAEPTKG</sequence>
<accession>A0AAU8AVU8</accession>
<reference evidence="1" key="1">
    <citation type="submission" date="2024-03" db="EMBL/GenBank/DDBJ databases">
        <title>Diverse circular DNA viruses in blood, oral, and fecal samples of captive lemurs.</title>
        <authorList>
            <person name="Paietta E.N."/>
            <person name="Kraberger S."/>
            <person name="Lund M.C."/>
            <person name="Custer J.M."/>
            <person name="Vargas K.M."/>
            <person name="Ehmke E.E."/>
            <person name="Yoder A.D."/>
            <person name="Varsani A."/>
        </authorList>
    </citation>
    <scope>NUCLEOTIDE SEQUENCE</scope>
    <source>
        <strain evidence="1">Duke_21_1</strain>
    </source>
</reference>